<sequence>MAGQHDENLSHPLEQVTGEKDVHPEEERKNRHRAAPGTDDKGGVSGSDPENATEDDTEQ</sequence>
<reference evidence="2" key="2">
    <citation type="submission" date="2020-09" db="EMBL/GenBank/DDBJ databases">
        <authorList>
            <person name="Sun Q."/>
            <person name="Ohkuma M."/>
        </authorList>
    </citation>
    <scope>NUCLEOTIDE SEQUENCE</scope>
    <source>
        <strain evidence="2">JCM 4790</strain>
    </source>
</reference>
<comment type="caution">
    <text evidence="2">The sequence shown here is derived from an EMBL/GenBank/DDBJ whole genome shotgun (WGS) entry which is preliminary data.</text>
</comment>
<evidence type="ECO:0000313" key="3">
    <source>
        <dbReference type="Proteomes" id="UP000619244"/>
    </source>
</evidence>
<dbReference type="EMBL" id="BMVU01000022">
    <property type="protein sequence ID" value="GGX85410.1"/>
    <property type="molecule type" value="Genomic_DNA"/>
</dbReference>
<gene>
    <name evidence="2" type="ORF">GCM10010358_44440</name>
</gene>
<evidence type="ECO:0000256" key="1">
    <source>
        <dbReference type="SAM" id="MobiDB-lite"/>
    </source>
</evidence>
<reference evidence="2" key="1">
    <citation type="journal article" date="2014" name="Int. J. Syst. Evol. Microbiol.">
        <title>Complete genome sequence of Corynebacterium casei LMG S-19264T (=DSM 44701T), isolated from a smear-ripened cheese.</title>
        <authorList>
            <consortium name="US DOE Joint Genome Institute (JGI-PGF)"/>
            <person name="Walter F."/>
            <person name="Albersmeier A."/>
            <person name="Kalinowski J."/>
            <person name="Ruckert C."/>
        </authorList>
    </citation>
    <scope>NUCLEOTIDE SEQUENCE</scope>
    <source>
        <strain evidence="2">JCM 4790</strain>
    </source>
</reference>
<name>A0A918NPK4_9ACTN</name>
<accession>A0A918NPK4</accession>
<feature type="compositionally biased region" description="Basic and acidic residues" evidence="1">
    <location>
        <begin position="17"/>
        <end position="29"/>
    </location>
</feature>
<dbReference type="Proteomes" id="UP000619244">
    <property type="component" value="Unassembled WGS sequence"/>
</dbReference>
<evidence type="ECO:0000313" key="2">
    <source>
        <dbReference type="EMBL" id="GGX85410.1"/>
    </source>
</evidence>
<feature type="region of interest" description="Disordered" evidence="1">
    <location>
        <begin position="1"/>
        <end position="59"/>
    </location>
</feature>
<organism evidence="2 3">
    <name type="scientific">Streptomyces minutiscleroticus</name>
    <dbReference type="NCBI Taxonomy" id="68238"/>
    <lineage>
        <taxon>Bacteria</taxon>
        <taxon>Bacillati</taxon>
        <taxon>Actinomycetota</taxon>
        <taxon>Actinomycetes</taxon>
        <taxon>Kitasatosporales</taxon>
        <taxon>Streptomycetaceae</taxon>
        <taxon>Streptomyces</taxon>
    </lineage>
</organism>
<proteinExistence type="predicted"/>
<dbReference type="RefSeq" id="WP_190192036.1">
    <property type="nucleotide sequence ID" value="NZ_BMVU01000022.1"/>
</dbReference>
<protein>
    <submittedName>
        <fullName evidence="2">Uncharacterized protein</fullName>
    </submittedName>
</protein>
<dbReference type="AlphaFoldDB" id="A0A918NPK4"/>
<keyword evidence="3" id="KW-1185">Reference proteome</keyword>